<dbReference type="NCBIfam" id="TIGR01509">
    <property type="entry name" value="HAD-SF-IA-v3"/>
    <property type="match status" value="1"/>
</dbReference>
<dbReference type="PRINTS" id="PR00413">
    <property type="entry name" value="HADHALOGNASE"/>
</dbReference>
<dbReference type="InterPro" id="IPR051600">
    <property type="entry name" value="Beta-PGM-like"/>
</dbReference>
<dbReference type="InterPro" id="IPR036412">
    <property type="entry name" value="HAD-like_sf"/>
</dbReference>
<proteinExistence type="inferred from homology"/>
<dbReference type="PATRIC" id="fig|1239307.3.peg.21"/>
<dbReference type="Pfam" id="PF13419">
    <property type="entry name" value="HAD_2"/>
    <property type="match status" value="1"/>
</dbReference>
<comment type="cofactor">
    <cofactor evidence="1">
        <name>Mg(2+)</name>
        <dbReference type="ChEBI" id="CHEBI:18420"/>
    </cofactor>
</comment>
<organism evidence="5 6">
    <name type="scientific">Sodalis praecaptivus</name>
    <dbReference type="NCBI Taxonomy" id="1239307"/>
    <lineage>
        <taxon>Bacteria</taxon>
        <taxon>Pseudomonadati</taxon>
        <taxon>Pseudomonadota</taxon>
        <taxon>Gammaproteobacteria</taxon>
        <taxon>Enterobacterales</taxon>
        <taxon>Bruguierivoracaceae</taxon>
        <taxon>Sodalis</taxon>
    </lineage>
</organism>
<evidence type="ECO:0000313" key="6">
    <source>
        <dbReference type="Proteomes" id="UP000019028"/>
    </source>
</evidence>
<dbReference type="AlphaFoldDB" id="W0HRI5"/>
<reference evidence="5 6" key="1">
    <citation type="journal article" date="2014" name="Genome Biol. Evol.">
        <title>Genome degeneration and adaptation in a nascent stage of symbiosis.</title>
        <authorList>
            <person name="Oakeson K.F."/>
            <person name="Gil R."/>
            <person name="Clayton A.L."/>
            <person name="Dunn D.M."/>
            <person name="von Niederhausern A.C."/>
            <person name="Hamil C."/>
            <person name="Aoyagi A."/>
            <person name="Duval B."/>
            <person name="Baca A."/>
            <person name="Silva F.J."/>
            <person name="Vallier A."/>
            <person name="Jackson D.G."/>
            <person name="Latorre A."/>
            <person name="Weiss R.B."/>
            <person name="Heddi A."/>
            <person name="Moya A."/>
            <person name="Dale C."/>
        </authorList>
    </citation>
    <scope>NUCLEOTIDE SEQUENCE [LARGE SCALE GENOMIC DNA]</scope>
    <source>
        <strain evidence="5 6">HS1</strain>
    </source>
</reference>
<dbReference type="InterPro" id="IPR006439">
    <property type="entry name" value="HAD-SF_hydro_IA"/>
</dbReference>
<keyword evidence="4" id="KW-0460">Magnesium</keyword>
<dbReference type="Gene3D" id="1.10.150.240">
    <property type="entry name" value="Putative phosphatase, domain 2"/>
    <property type="match status" value="1"/>
</dbReference>
<dbReference type="HOGENOM" id="CLU_045011_13_2_6"/>
<dbReference type="InterPro" id="IPR023198">
    <property type="entry name" value="PGP-like_dom2"/>
</dbReference>
<protein>
    <submittedName>
        <fullName evidence="5">6-phosphogluconate phosphatase</fullName>
    </submittedName>
</protein>
<gene>
    <name evidence="5" type="ORF">Sant_0020</name>
</gene>
<dbReference type="EMBL" id="CP006569">
    <property type="protein sequence ID" value="AHF75137.1"/>
    <property type="molecule type" value="Genomic_DNA"/>
</dbReference>
<evidence type="ECO:0000256" key="1">
    <source>
        <dbReference type="ARBA" id="ARBA00001946"/>
    </source>
</evidence>
<dbReference type="SUPFAM" id="SSF56784">
    <property type="entry name" value="HAD-like"/>
    <property type="match status" value="1"/>
</dbReference>
<evidence type="ECO:0000256" key="2">
    <source>
        <dbReference type="ARBA" id="ARBA00006171"/>
    </source>
</evidence>
<dbReference type="KEGG" id="sod:Sant_0020"/>
<dbReference type="OrthoDB" id="9800058at2"/>
<dbReference type="PANTHER" id="PTHR46193:SF10">
    <property type="entry name" value="6-PHOSPHOGLUCONATE PHOSPHATASE"/>
    <property type="match status" value="1"/>
</dbReference>
<dbReference type="RefSeq" id="WP_025420291.1">
    <property type="nucleotide sequence ID" value="NZ_CP006569.1"/>
</dbReference>
<dbReference type="Gene3D" id="3.40.50.1000">
    <property type="entry name" value="HAD superfamily/HAD-like"/>
    <property type="match status" value="1"/>
</dbReference>
<evidence type="ECO:0000313" key="5">
    <source>
        <dbReference type="EMBL" id="AHF75137.1"/>
    </source>
</evidence>
<dbReference type="SFLD" id="SFLDG01129">
    <property type="entry name" value="C1.5:_HAD__Beta-PGM__Phosphata"/>
    <property type="match status" value="1"/>
</dbReference>
<name>W0HRI5_9GAMM</name>
<sequence length="227" mass="25266">MTDISCVLFDCDGTLVDSETLCCQAYTVVCAYYDIDISLEEAIKRFKGIKLNQIFDDIRRQYGLTQPIEVLERQYRQEVARLFDLGLEPINGIRALLEQIIVPVAVVSNGPVSKMQHSLGLTSLLPFFNDRLFSGYTLGRWKPDPALIHHAAAAMSLPVERCILIEDSLAGAQAGIAAGIPVFYYCADPHNPPLDHPLVTRFDAMAQLPALWRERGWILTHAPAPSL</sequence>
<dbReference type="InterPro" id="IPR023214">
    <property type="entry name" value="HAD_sf"/>
</dbReference>
<dbReference type="GO" id="GO:0003824">
    <property type="term" value="F:catalytic activity"/>
    <property type="evidence" value="ECO:0007669"/>
    <property type="project" value="UniProtKB-ARBA"/>
</dbReference>
<dbReference type="PANTHER" id="PTHR46193">
    <property type="entry name" value="6-PHOSPHOGLUCONATE PHOSPHATASE"/>
    <property type="match status" value="1"/>
</dbReference>
<keyword evidence="6" id="KW-1185">Reference proteome</keyword>
<evidence type="ECO:0000256" key="3">
    <source>
        <dbReference type="ARBA" id="ARBA00022723"/>
    </source>
</evidence>
<dbReference type="SFLD" id="SFLDS00003">
    <property type="entry name" value="Haloacid_Dehalogenase"/>
    <property type="match status" value="1"/>
</dbReference>
<dbReference type="NCBIfam" id="NF007854">
    <property type="entry name" value="PRK10563.1"/>
    <property type="match status" value="1"/>
</dbReference>
<accession>W0HRI5</accession>
<dbReference type="InterPro" id="IPR041492">
    <property type="entry name" value="HAD_2"/>
</dbReference>
<dbReference type="Proteomes" id="UP000019028">
    <property type="component" value="Chromosome"/>
</dbReference>
<keyword evidence="3" id="KW-0479">Metal-binding</keyword>
<comment type="similarity">
    <text evidence="2">Belongs to the HAD-like hydrolase superfamily. CbbY/CbbZ/Gph/YieH family.</text>
</comment>
<evidence type="ECO:0000256" key="4">
    <source>
        <dbReference type="ARBA" id="ARBA00022842"/>
    </source>
</evidence>
<dbReference type="GO" id="GO:0046872">
    <property type="term" value="F:metal ion binding"/>
    <property type="evidence" value="ECO:0007669"/>
    <property type="project" value="UniProtKB-KW"/>
</dbReference>